<organism evidence="1 2">
    <name type="scientific">Clostridium estertheticum</name>
    <dbReference type="NCBI Taxonomy" id="238834"/>
    <lineage>
        <taxon>Bacteria</taxon>
        <taxon>Bacillati</taxon>
        <taxon>Bacillota</taxon>
        <taxon>Clostridia</taxon>
        <taxon>Eubacteriales</taxon>
        <taxon>Clostridiaceae</taxon>
        <taxon>Clostridium</taxon>
    </lineage>
</organism>
<keyword evidence="1" id="KW-0614">Plasmid</keyword>
<dbReference type="Pfam" id="PF04229">
    <property type="entry name" value="GrpB"/>
    <property type="match status" value="1"/>
</dbReference>
<accession>A0AA47EN12</accession>
<protein>
    <submittedName>
        <fullName evidence="1">GrpB family protein</fullName>
    </submittedName>
</protein>
<dbReference type="PANTHER" id="PTHR34822:SF1">
    <property type="entry name" value="GRPB FAMILY PROTEIN"/>
    <property type="match status" value="1"/>
</dbReference>
<gene>
    <name evidence="1" type="ORF">LL038_25135</name>
</gene>
<dbReference type="PANTHER" id="PTHR34822">
    <property type="entry name" value="GRPB DOMAIN PROTEIN (AFU_ORTHOLOGUE AFUA_1G01530)"/>
    <property type="match status" value="1"/>
</dbReference>
<dbReference type="Proteomes" id="UP001164733">
    <property type="component" value="Plasmid pCF009-a"/>
</dbReference>
<reference evidence="1" key="1">
    <citation type="submission" date="2021-11" db="EMBL/GenBank/DDBJ databases">
        <title>Clostridia strains as spoilage organisms.</title>
        <authorList>
            <person name="Wambui J."/>
            <person name="Stevens M.J.A."/>
            <person name="Stephan R."/>
        </authorList>
    </citation>
    <scope>NUCLEOTIDE SEQUENCE</scope>
    <source>
        <strain evidence="1">CF009</strain>
        <plasmid evidence="1">pCF009-a</plasmid>
    </source>
</reference>
<proteinExistence type="predicted"/>
<dbReference type="InterPro" id="IPR007344">
    <property type="entry name" value="GrpB/CoaE"/>
</dbReference>
<sequence length="204" mass="23600">MKKKVSELSIDEWKKTFPIILKEYNANYKDWYEIEKQTILNAVKAEDIARINHIGSTAVEGLIAKPIIDILLEIDGCCNVARLVDELKIIGYGVELFNRNDDPMRLLLGKGFSSDGYAEKVCFLHVRYLGDWDELYFRDFLIANPEVATEYGKLKLNILNDIEKGLIERMPNGVPNGYSQTKLEFVKKYTNSAKQEFHDRYKPR</sequence>
<name>A0AA47EN12_9CLOT</name>
<dbReference type="AlphaFoldDB" id="A0AA47EN12"/>
<geneLocation type="plasmid" evidence="1 2">
    <name>pCF009-a</name>
</geneLocation>
<dbReference type="EMBL" id="CP086240">
    <property type="protein sequence ID" value="WAG63226.1"/>
    <property type="molecule type" value="Genomic_DNA"/>
</dbReference>
<evidence type="ECO:0000313" key="1">
    <source>
        <dbReference type="EMBL" id="WAG63226.1"/>
    </source>
</evidence>
<dbReference type="RefSeq" id="WP_216126719.1">
    <property type="nucleotide sequence ID" value="NZ_CP086240.1"/>
</dbReference>
<evidence type="ECO:0000313" key="2">
    <source>
        <dbReference type="Proteomes" id="UP001164733"/>
    </source>
</evidence>